<name>A0ABU7C576_9TELE</name>
<sequence>MLDSSNQRSLTRALCPTGGRSHWLLPSRTTVRGPPTLRADWSGGGESDAEFHRLISGRSRYKGGTETCEKTKILMFRGFAEPHMVFRCRIYDLHYTHNESKAIR</sequence>
<organism evidence="2 3">
    <name type="scientific">Ataeniobius toweri</name>
    <dbReference type="NCBI Taxonomy" id="208326"/>
    <lineage>
        <taxon>Eukaryota</taxon>
        <taxon>Metazoa</taxon>
        <taxon>Chordata</taxon>
        <taxon>Craniata</taxon>
        <taxon>Vertebrata</taxon>
        <taxon>Euteleostomi</taxon>
        <taxon>Actinopterygii</taxon>
        <taxon>Neopterygii</taxon>
        <taxon>Teleostei</taxon>
        <taxon>Neoteleostei</taxon>
        <taxon>Acanthomorphata</taxon>
        <taxon>Ovalentaria</taxon>
        <taxon>Atherinomorphae</taxon>
        <taxon>Cyprinodontiformes</taxon>
        <taxon>Goodeidae</taxon>
        <taxon>Ataeniobius</taxon>
    </lineage>
</organism>
<protein>
    <submittedName>
        <fullName evidence="2">Uncharacterized protein</fullName>
    </submittedName>
</protein>
<proteinExistence type="predicted"/>
<evidence type="ECO:0000313" key="3">
    <source>
        <dbReference type="Proteomes" id="UP001345963"/>
    </source>
</evidence>
<evidence type="ECO:0000256" key="1">
    <source>
        <dbReference type="SAM" id="MobiDB-lite"/>
    </source>
</evidence>
<accession>A0ABU7C576</accession>
<keyword evidence="3" id="KW-1185">Reference proteome</keyword>
<gene>
    <name evidence="2" type="ORF">ATANTOWER_006972</name>
</gene>
<dbReference type="Proteomes" id="UP001345963">
    <property type="component" value="Unassembled WGS sequence"/>
</dbReference>
<evidence type="ECO:0000313" key="2">
    <source>
        <dbReference type="EMBL" id="MED6257025.1"/>
    </source>
</evidence>
<comment type="caution">
    <text evidence="2">The sequence shown here is derived from an EMBL/GenBank/DDBJ whole genome shotgun (WGS) entry which is preliminary data.</text>
</comment>
<feature type="region of interest" description="Disordered" evidence="1">
    <location>
        <begin position="25"/>
        <end position="46"/>
    </location>
</feature>
<dbReference type="EMBL" id="JAHUTI010078857">
    <property type="protein sequence ID" value="MED6257025.1"/>
    <property type="molecule type" value="Genomic_DNA"/>
</dbReference>
<reference evidence="2 3" key="1">
    <citation type="submission" date="2021-07" db="EMBL/GenBank/DDBJ databases">
        <authorList>
            <person name="Palmer J.M."/>
        </authorList>
    </citation>
    <scope>NUCLEOTIDE SEQUENCE [LARGE SCALE GENOMIC DNA]</scope>
    <source>
        <strain evidence="2 3">AT_MEX2019</strain>
        <tissue evidence="2">Muscle</tissue>
    </source>
</reference>